<reference evidence="2 3" key="1">
    <citation type="submission" date="2014-09" db="EMBL/GenBank/DDBJ databases">
        <title>Genome sequences of Lysobacter dokdonensis DS-58.</title>
        <authorList>
            <person name="Kim J.F."/>
            <person name="Kwak M.-J."/>
        </authorList>
    </citation>
    <scope>NUCLEOTIDE SEQUENCE [LARGE SCALE GENOMIC DNA]</scope>
    <source>
        <strain evidence="2 3">DS-58</strain>
    </source>
</reference>
<comment type="caution">
    <text evidence="2">The sequence shown here is derived from an EMBL/GenBank/DDBJ whole genome shotgun (WGS) entry which is preliminary data.</text>
</comment>
<evidence type="ECO:0000313" key="2">
    <source>
        <dbReference type="EMBL" id="KGQ20445.1"/>
    </source>
</evidence>
<proteinExistence type="predicted"/>
<name>A0A0A2WQ67_9GAMM</name>
<protein>
    <submittedName>
        <fullName evidence="2">Uncharacterized protein</fullName>
    </submittedName>
</protein>
<evidence type="ECO:0000313" key="3">
    <source>
        <dbReference type="Proteomes" id="UP000030518"/>
    </source>
</evidence>
<keyword evidence="3" id="KW-1185">Reference proteome</keyword>
<dbReference type="PATRIC" id="fig|1300345.3.peg.303"/>
<dbReference type="AlphaFoldDB" id="A0A0A2WQ67"/>
<organism evidence="2 3">
    <name type="scientific">Lysobacter dokdonensis DS-58</name>
    <dbReference type="NCBI Taxonomy" id="1300345"/>
    <lineage>
        <taxon>Bacteria</taxon>
        <taxon>Pseudomonadati</taxon>
        <taxon>Pseudomonadota</taxon>
        <taxon>Gammaproteobacteria</taxon>
        <taxon>Lysobacterales</taxon>
        <taxon>Lysobacteraceae</taxon>
        <taxon>Noviluteimonas</taxon>
    </lineage>
</organism>
<sequence>MGRLCGGGLRKEGRRRACGQGERQGAGERVLHGRWSRRTETASLPEAGARDA</sequence>
<dbReference type="STRING" id="1300345.LF41_982"/>
<gene>
    <name evidence="2" type="ORF">LF41_982</name>
</gene>
<accession>A0A0A2WQ67</accession>
<dbReference type="EMBL" id="JRKJ01000002">
    <property type="protein sequence ID" value="KGQ20445.1"/>
    <property type="molecule type" value="Genomic_DNA"/>
</dbReference>
<dbReference type="Proteomes" id="UP000030518">
    <property type="component" value="Unassembled WGS sequence"/>
</dbReference>
<feature type="region of interest" description="Disordered" evidence="1">
    <location>
        <begin position="1"/>
        <end position="52"/>
    </location>
</feature>
<evidence type="ECO:0000256" key="1">
    <source>
        <dbReference type="SAM" id="MobiDB-lite"/>
    </source>
</evidence>